<organism evidence="4 5">
    <name type="scientific">Conoideocrella luteorostrata</name>
    <dbReference type="NCBI Taxonomy" id="1105319"/>
    <lineage>
        <taxon>Eukaryota</taxon>
        <taxon>Fungi</taxon>
        <taxon>Dikarya</taxon>
        <taxon>Ascomycota</taxon>
        <taxon>Pezizomycotina</taxon>
        <taxon>Sordariomycetes</taxon>
        <taxon>Hypocreomycetidae</taxon>
        <taxon>Hypocreales</taxon>
        <taxon>Clavicipitaceae</taxon>
        <taxon>Conoideocrella</taxon>
    </lineage>
</organism>
<dbReference type="Gene3D" id="4.10.240.10">
    <property type="entry name" value="Zn(2)-C6 fungal-type DNA-binding domain"/>
    <property type="match status" value="1"/>
</dbReference>
<dbReference type="GO" id="GO:0005634">
    <property type="term" value="C:nucleus"/>
    <property type="evidence" value="ECO:0007669"/>
    <property type="project" value="UniProtKB-SubCell"/>
</dbReference>
<dbReference type="CDD" id="cd12148">
    <property type="entry name" value="fungal_TF_MHR"/>
    <property type="match status" value="1"/>
</dbReference>
<evidence type="ECO:0000259" key="3">
    <source>
        <dbReference type="PROSITE" id="PS50048"/>
    </source>
</evidence>
<evidence type="ECO:0000313" key="5">
    <source>
        <dbReference type="Proteomes" id="UP001251528"/>
    </source>
</evidence>
<evidence type="ECO:0000313" key="4">
    <source>
        <dbReference type="EMBL" id="KAK2608489.1"/>
    </source>
</evidence>
<dbReference type="CDD" id="cd00067">
    <property type="entry name" value="GAL4"/>
    <property type="match status" value="1"/>
</dbReference>
<keyword evidence="5" id="KW-1185">Reference proteome</keyword>
<dbReference type="Proteomes" id="UP001251528">
    <property type="component" value="Unassembled WGS sequence"/>
</dbReference>
<dbReference type="PANTHER" id="PTHR37534:SF4">
    <property type="entry name" value="ZN(II)2CYS6 TRANSCRIPTION FACTOR (EUROFUNG)"/>
    <property type="match status" value="1"/>
</dbReference>
<dbReference type="SUPFAM" id="SSF57701">
    <property type="entry name" value="Zn2/Cys6 DNA-binding domain"/>
    <property type="match status" value="1"/>
</dbReference>
<evidence type="ECO:0000256" key="2">
    <source>
        <dbReference type="ARBA" id="ARBA00023242"/>
    </source>
</evidence>
<dbReference type="InterPro" id="IPR001138">
    <property type="entry name" value="Zn2Cys6_DnaBD"/>
</dbReference>
<dbReference type="GO" id="GO:0008270">
    <property type="term" value="F:zinc ion binding"/>
    <property type="evidence" value="ECO:0007669"/>
    <property type="project" value="InterPro"/>
</dbReference>
<dbReference type="AlphaFoldDB" id="A0AAJ0CU52"/>
<keyword evidence="2" id="KW-0539">Nucleus</keyword>
<dbReference type="InterPro" id="IPR036864">
    <property type="entry name" value="Zn2-C6_fun-type_DNA-bd_sf"/>
</dbReference>
<comment type="caution">
    <text evidence="4">The sequence shown here is derived from an EMBL/GenBank/DDBJ whole genome shotgun (WGS) entry which is preliminary data.</text>
</comment>
<dbReference type="PROSITE" id="PS50048">
    <property type="entry name" value="ZN2_CY6_FUNGAL_2"/>
    <property type="match status" value="1"/>
</dbReference>
<sequence length="646" mass="71067">MARGPTTSDDESSRPQAKRQKYLRTRTGCLACRRRKIKCDDKRPTCGWCKKRKKTCQWGVELKFRDENAHKLGSDHPSMILASRRRPGGYEIVNITAEVISDYHNSLLSVRAIGADDESVVCDSPDHVACGSSHLITGAATTAQKDLASSFDRVSNSESMGFVCLPPLVDASSTSVLSPLLTSAPAPPVAQRRTDSAVANLIYFSQGGDRNETGDPVRVGAEPVSMGLLADYLDHGQPYTPNGHHEDGIFLPGSAYHELHATLRQHLIQEVRSNVPMRPATSRTESNIANAADYSVDIVHDELLDCIPENPVARPLVKSRLILSQHEECHLWRNWFDEVAPWLDKFDNHRHFQYTLPTLASTNDHLRYSVLALSARQQELKDKARSTDRSLALYQEAIHLLLPNLASRSSAIIASCVILCVLEMLSCSPKAWQRHLDGCANLMEAVGIHGFVGGVDQALFWCFARMDVCGGLISSVSTLIPVSQWAPEMDVGNYALISRFAEDFAGWANFAIYLTAQVLSLLAPVSDMASLQVSKRADPLFQSRWLKLWKQICDWLENRPAALLPVMTIPSSDSSPFPTIIFSNPAAISGNQMYHTASLLMLQNQPPDVTLPQKPRSFCGMPGGYAQSASPTIITAHGQTLCSHSG</sequence>
<reference evidence="4" key="1">
    <citation type="submission" date="2023-06" db="EMBL/GenBank/DDBJ databases">
        <title>Conoideocrella luteorostrata (Hypocreales: Clavicipitaceae), a potential biocontrol fungus for elongate hemlock scale in United States Christmas tree production areas.</title>
        <authorList>
            <person name="Barrett H."/>
            <person name="Lovett B."/>
            <person name="Macias A.M."/>
            <person name="Stajich J.E."/>
            <person name="Kasson M.T."/>
        </authorList>
    </citation>
    <scope>NUCLEOTIDE SEQUENCE</scope>
    <source>
        <strain evidence="4">ARSEF 14590</strain>
    </source>
</reference>
<comment type="subcellular location">
    <subcellularLocation>
        <location evidence="1">Nucleus</location>
    </subcellularLocation>
</comment>
<accession>A0AAJ0CU52</accession>
<evidence type="ECO:0000256" key="1">
    <source>
        <dbReference type="ARBA" id="ARBA00004123"/>
    </source>
</evidence>
<proteinExistence type="predicted"/>
<gene>
    <name evidence="4" type="ORF">QQS21_002951</name>
</gene>
<dbReference type="GO" id="GO:0045944">
    <property type="term" value="P:positive regulation of transcription by RNA polymerase II"/>
    <property type="evidence" value="ECO:0007669"/>
    <property type="project" value="TreeGrafter"/>
</dbReference>
<dbReference type="PROSITE" id="PS00463">
    <property type="entry name" value="ZN2_CY6_FUNGAL_1"/>
    <property type="match status" value="1"/>
</dbReference>
<protein>
    <recommendedName>
        <fullName evidence="3">Zn(2)-C6 fungal-type domain-containing protein</fullName>
    </recommendedName>
</protein>
<dbReference type="GO" id="GO:0000976">
    <property type="term" value="F:transcription cis-regulatory region binding"/>
    <property type="evidence" value="ECO:0007669"/>
    <property type="project" value="TreeGrafter"/>
</dbReference>
<name>A0AAJ0CU52_9HYPO</name>
<dbReference type="InterPro" id="IPR021858">
    <property type="entry name" value="Fun_TF"/>
</dbReference>
<dbReference type="EMBL" id="JASWJB010000037">
    <property type="protein sequence ID" value="KAK2608489.1"/>
    <property type="molecule type" value="Genomic_DNA"/>
</dbReference>
<dbReference type="Pfam" id="PF00172">
    <property type="entry name" value="Zn_clus"/>
    <property type="match status" value="1"/>
</dbReference>
<dbReference type="Pfam" id="PF11951">
    <property type="entry name" value="Fungal_trans_2"/>
    <property type="match status" value="1"/>
</dbReference>
<dbReference type="GO" id="GO:0000981">
    <property type="term" value="F:DNA-binding transcription factor activity, RNA polymerase II-specific"/>
    <property type="evidence" value="ECO:0007669"/>
    <property type="project" value="InterPro"/>
</dbReference>
<dbReference type="PANTHER" id="PTHR37534">
    <property type="entry name" value="TRANSCRIPTIONAL ACTIVATOR PROTEIN UGA3"/>
    <property type="match status" value="1"/>
</dbReference>
<dbReference type="SMART" id="SM00066">
    <property type="entry name" value="GAL4"/>
    <property type="match status" value="1"/>
</dbReference>
<feature type="domain" description="Zn(2)-C6 fungal-type" evidence="3">
    <location>
        <begin position="28"/>
        <end position="58"/>
    </location>
</feature>